<dbReference type="Gene3D" id="3.10.450.50">
    <property type="match status" value="1"/>
</dbReference>
<dbReference type="AlphaFoldDB" id="A0A975IX58"/>
<proteinExistence type="predicted"/>
<dbReference type="PANTHER" id="PTHR38436">
    <property type="entry name" value="POLYKETIDE CYCLASE SNOAL-LIKE DOMAIN"/>
    <property type="match status" value="1"/>
</dbReference>
<dbReference type="RefSeq" id="WP_211940335.1">
    <property type="nucleotide sequence ID" value="NZ_CP073078.1"/>
</dbReference>
<sequence>MQSTNEERNQTTIRRLIEEVINQGRLDLCDQYLAADRIDHETYGLPEGMSNGHDGFKRVLGVFIEAFPDLHLSIKFMISDGERLAVYLKTSGTHLGPFMGAPATGKRFEASGVDIFAFNAEGLVSQHWGAFDTLGVMLQLGLFPGPTAVAA</sequence>
<evidence type="ECO:0000313" key="1">
    <source>
        <dbReference type="EMBL" id="QUD90284.1"/>
    </source>
</evidence>
<accession>A0A975IX58</accession>
<evidence type="ECO:0000313" key="2">
    <source>
        <dbReference type="Proteomes" id="UP000676409"/>
    </source>
</evidence>
<dbReference type="Proteomes" id="UP000676409">
    <property type="component" value="Chromosome"/>
</dbReference>
<gene>
    <name evidence="1" type="ORF">KCG34_10670</name>
</gene>
<organism evidence="1 2">
    <name type="scientific">Phenylobacterium montanum</name>
    <dbReference type="NCBI Taxonomy" id="2823693"/>
    <lineage>
        <taxon>Bacteria</taxon>
        <taxon>Pseudomonadati</taxon>
        <taxon>Pseudomonadota</taxon>
        <taxon>Alphaproteobacteria</taxon>
        <taxon>Caulobacterales</taxon>
        <taxon>Caulobacteraceae</taxon>
        <taxon>Phenylobacterium</taxon>
    </lineage>
</organism>
<dbReference type="GO" id="GO:0030638">
    <property type="term" value="P:polyketide metabolic process"/>
    <property type="evidence" value="ECO:0007669"/>
    <property type="project" value="InterPro"/>
</dbReference>
<dbReference type="EMBL" id="CP073078">
    <property type="protein sequence ID" value="QUD90284.1"/>
    <property type="molecule type" value="Genomic_DNA"/>
</dbReference>
<name>A0A975IX58_9CAUL</name>
<dbReference type="PANTHER" id="PTHR38436:SF1">
    <property type="entry name" value="ESTER CYCLASE"/>
    <property type="match status" value="1"/>
</dbReference>
<dbReference type="SUPFAM" id="SSF54427">
    <property type="entry name" value="NTF2-like"/>
    <property type="match status" value="1"/>
</dbReference>
<dbReference type="InterPro" id="IPR032710">
    <property type="entry name" value="NTF2-like_dom_sf"/>
</dbReference>
<dbReference type="InterPro" id="IPR009959">
    <property type="entry name" value="Cyclase_SnoaL-like"/>
</dbReference>
<dbReference type="KEGG" id="caul:KCG34_10670"/>
<reference evidence="1" key="1">
    <citation type="submission" date="2021-04" db="EMBL/GenBank/DDBJ databases">
        <title>The complete genome sequence of Caulobacter sp. S6.</title>
        <authorList>
            <person name="Tang Y."/>
            <person name="Ouyang W."/>
            <person name="Liu Q."/>
            <person name="Huang B."/>
            <person name="Guo Z."/>
            <person name="Lei P."/>
        </authorList>
    </citation>
    <scope>NUCLEOTIDE SEQUENCE</scope>
    <source>
        <strain evidence="1">S6</strain>
    </source>
</reference>
<dbReference type="Pfam" id="PF07366">
    <property type="entry name" value="SnoaL"/>
    <property type="match status" value="1"/>
</dbReference>
<protein>
    <submittedName>
        <fullName evidence="1">Ester cyclase</fullName>
    </submittedName>
</protein>
<keyword evidence="2" id="KW-1185">Reference proteome</keyword>